<dbReference type="AlphaFoldDB" id="A0A060TA87"/>
<reference evidence="1" key="2">
    <citation type="submission" date="2014-06" db="EMBL/GenBank/DDBJ databases">
        <title>The complete genome of Blastobotrys (Arxula) adeninivorans LS3 - a yeast of biotechnological interest.</title>
        <authorList>
            <person name="Kunze G."/>
            <person name="Gaillardin C."/>
            <person name="Czernicka M."/>
            <person name="Durrens P."/>
            <person name="Martin T."/>
            <person name="Boer E."/>
            <person name="Gabaldon T."/>
            <person name="Cruz J."/>
            <person name="Talla E."/>
            <person name="Marck C."/>
            <person name="Goffeau A."/>
            <person name="Barbe V."/>
            <person name="Baret P."/>
            <person name="Baronian K."/>
            <person name="Beier S."/>
            <person name="Bleykasten C."/>
            <person name="Bode R."/>
            <person name="Casaregola S."/>
            <person name="Despons L."/>
            <person name="Fairhead C."/>
            <person name="Giersberg M."/>
            <person name="Gierski P."/>
            <person name="Hahnel U."/>
            <person name="Hartmann A."/>
            <person name="Jankowska D."/>
            <person name="Jubin C."/>
            <person name="Jung P."/>
            <person name="Lafontaine I."/>
            <person name="Leh-Louis V."/>
            <person name="Lemaire M."/>
            <person name="Marcet-Houben M."/>
            <person name="Mascher M."/>
            <person name="Morel G."/>
            <person name="Richard G.-F."/>
            <person name="Riechen J."/>
            <person name="Sacerdot C."/>
            <person name="Sarkar A."/>
            <person name="Savel G."/>
            <person name="Schacherer J."/>
            <person name="Sherman D."/>
            <person name="Straub M.-L."/>
            <person name="Stein N."/>
            <person name="Thierry A."/>
            <person name="Trautwein-Schult A."/>
            <person name="Westhof E."/>
            <person name="Worch S."/>
            <person name="Dujon B."/>
            <person name="Souciet J.-L."/>
            <person name="Wincker P."/>
            <person name="Scholz U."/>
            <person name="Neuveglise N."/>
        </authorList>
    </citation>
    <scope>NUCLEOTIDE SEQUENCE</scope>
    <source>
        <strain evidence="1">LS3</strain>
    </source>
</reference>
<sequence>MSINYAIPDAPRFDGARGADRWIEELEEHLNYRGLTRDQDKVVMAAICLEGPVEQWFNDLMKSRTNTDQWTVSGPTEQLPSWQEFKHLIQSEYQQSKM</sequence>
<name>A0A060TA87_BLAAD</name>
<organism evidence="1">
    <name type="scientific">Blastobotrys adeninivorans</name>
    <name type="common">Yeast</name>
    <name type="synonym">Arxula adeninivorans</name>
    <dbReference type="NCBI Taxonomy" id="409370"/>
    <lineage>
        <taxon>Eukaryota</taxon>
        <taxon>Fungi</taxon>
        <taxon>Dikarya</taxon>
        <taxon>Ascomycota</taxon>
        <taxon>Saccharomycotina</taxon>
        <taxon>Dipodascomycetes</taxon>
        <taxon>Dipodascales</taxon>
        <taxon>Trichomonascaceae</taxon>
        <taxon>Blastobotrys</taxon>
    </lineage>
</organism>
<gene>
    <name evidence="1" type="ORF">GNLVRS02_ARAD1C43670g</name>
</gene>
<protein>
    <submittedName>
        <fullName evidence="1">ARAD1C43670p</fullName>
    </submittedName>
</protein>
<reference evidence="1" key="1">
    <citation type="submission" date="2014-02" db="EMBL/GenBank/DDBJ databases">
        <authorList>
            <person name="Genoscope - CEA"/>
        </authorList>
    </citation>
    <scope>NUCLEOTIDE SEQUENCE</scope>
    <source>
        <strain evidence="1">LS3</strain>
    </source>
</reference>
<proteinExistence type="predicted"/>
<accession>A0A060TA87</accession>
<dbReference type="EMBL" id="HG937693">
    <property type="protein sequence ID" value="CDP35797.1"/>
    <property type="molecule type" value="Genomic_DNA"/>
</dbReference>
<evidence type="ECO:0000313" key="1">
    <source>
        <dbReference type="EMBL" id="CDP35797.1"/>
    </source>
</evidence>